<accession>A0A9P6XNX0</accession>
<organism evidence="2 3">
    <name type="scientific">Rhizopus oryzae</name>
    <name type="common">Mucormycosis agent</name>
    <name type="synonym">Rhizopus arrhizus var. delemar</name>
    <dbReference type="NCBI Taxonomy" id="64495"/>
    <lineage>
        <taxon>Eukaryota</taxon>
        <taxon>Fungi</taxon>
        <taxon>Fungi incertae sedis</taxon>
        <taxon>Mucoromycota</taxon>
        <taxon>Mucoromycotina</taxon>
        <taxon>Mucoromycetes</taxon>
        <taxon>Mucorales</taxon>
        <taxon>Mucorineae</taxon>
        <taxon>Rhizopodaceae</taxon>
        <taxon>Rhizopus</taxon>
    </lineage>
</organism>
<dbReference type="AlphaFoldDB" id="A0A9P6XNX0"/>
<dbReference type="Proteomes" id="UP000717996">
    <property type="component" value="Unassembled WGS sequence"/>
</dbReference>
<evidence type="ECO:0000313" key="3">
    <source>
        <dbReference type="Proteomes" id="UP000717996"/>
    </source>
</evidence>
<evidence type="ECO:0000256" key="1">
    <source>
        <dbReference type="SAM" id="Phobius"/>
    </source>
</evidence>
<keyword evidence="1" id="KW-0812">Transmembrane</keyword>
<keyword evidence="1" id="KW-1133">Transmembrane helix</keyword>
<evidence type="ECO:0000313" key="2">
    <source>
        <dbReference type="EMBL" id="KAG1529571.1"/>
    </source>
</evidence>
<sequence length="124" mass="13715">MPRRFIADNDTCVYLVMDLTQSFNLTVIALLLGQEKAYDRVHPDYLRACLGRFGIPSTLVSCILSLFFQSTLCVNVNGFLPDSIPQGHGLKQDNPLSPLLLNIAIEPFLRSVLSSLLTGFSIIT</sequence>
<proteinExistence type="predicted"/>
<dbReference type="EMBL" id="JAANIT010007843">
    <property type="protein sequence ID" value="KAG1529571.1"/>
    <property type="molecule type" value="Genomic_DNA"/>
</dbReference>
<comment type="caution">
    <text evidence="2">The sequence shown here is derived from an EMBL/GenBank/DDBJ whole genome shotgun (WGS) entry which is preliminary data.</text>
</comment>
<reference evidence="2" key="1">
    <citation type="journal article" date="2020" name="Microb. Genom.">
        <title>Genetic diversity of clinical and environmental Mucorales isolates obtained from an investigation of mucormycosis cases among solid organ transplant recipients.</title>
        <authorList>
            <person name="Nguyen M.H."/>
            <person name="Kaul D."/>
            <person name="Muto C."/>
            <person name="Cheng S.J."/>
            <person name="Richter R.A."/>
            <person name="Bruno V.M."/>
            <person name="Liu G."/>
            <person name="Beyhan S."/>
            <person name="Sundermann A.J."/>
            <person name="Mounaud S."/>
            <person name="Pasculle A.W."/>
            <person name="Nierman W.C."/>
            <person name="Driscoll E."/>
            <person name="Cumbie R."/>
            <person name="Clancy C.J."/>
            <person name="Dupont C.L."/>
        </authorList>
    </citation>
    <scope>NUCLEOTIDE SEQUENCE</scope>
    <source>
        <strain evidence="2">GL16</strain>
    </source>
</reference>
<keyword evidence="1" id="KW-0472">Membrane</keyword>
<protein>
    <recommendedName>
        <fullName evidence="4">Reverse transcriptase domain-containing protein</fullName>
    </recommendedName>
</protein>
<name>A0A9P6XNX0_RHIOR</name>
<feature type="transmembrane region" description="Helical" evidence="1">
    <location>
        <begin position="53"/>
        <end position="78"/>
    </location>
</feature>
<gene>
    <name evidence="2" type="ORF">G6F51_014108</name>
</gene>
<feature type="transmembrane region" description="Helical" evidence="1">
    <location>
        <begin position="12"/>
        <end position="33"/>
    </location>
</feature>
<evidence type="ECO:0008006" key="4">
    <source>
        <dbReference type="Google" id="ProtNLM"/>
    </source>
</evidence>